<reference evidence="3" key="1">
    <citation type="journal article" date="2023" name="Int. J. Mol. Sci.">
        <title>Genomic and Metabolic Characterization of Plant Growth-Promoting Rhizobacteria Isolated from Nodules of Clovers Grown in Non-Farmed Soil.</title>
        <authorList>
            <person name="Wojcik M."/>
            <person name="Koper P."/>
            <person name="Zebracki K."/>
            <person name="Marczak M."/>
            <person name="Mazur A."/>
        </authorList>
    </citation>
    <scope>NUCLEOTIDE SEQUENCE [LARGE SCALE GENOMIC DNA]</scope>
    <source>
        <strain evidence="3">KB12</strain>
    </source>
</reference>
<evidence type="ECO:0000313" key="2">
    <source>
        <dbReference type="EMBL" id="MDV4187070.1"/>
    </source>
</evidence>
<dbReference type="GeneID" id="303213148"/>
<dbReference type="GO" id="GO:0016491">
    <property type="term" value="F:oxidoreductase activity"/>
    <property type="evidence" value="ECO:0007669"/>
    <property type="project" value="UniProtKB-KW"/>
</dbReference>
<keyword evidence="3" id="KW-1185">Reference proteome</keyword>
<dbReference type="InterPro" id="IPR036188">
    <property type="entry name" value="FAD/NAD-bd_sf"/>
</dbReference>
<dbReference type="PANTHER" id="PTHR43539">
    <property type="entry name" value="FLAVIN-BINDING MONOOXYGENASE-LIKE PROTEIN (AFU_ORTHOLOGUE AFUA_4G09220)"/>
    <property type="match status" value="1"/>
</dbReference>
<organism evidence="2 3">
    <name type="scientific">Rhizobium brockwellii</name>
    <dbReference type="NCBI Taxonomy" id="3019932"/>
    <lineage>
        <taxon>Bacteria</taxon>
        <taxon>Pseudomonadati</taxon>
        <taxon>Pseudomonadota</taxon>
        <taxon>Alphaproteobacteria</taxon>
        <taxon>Hyphomicrobiales</taxon>
        <taxon>Rhizobiaceae</taxon>
        <taxon>Rhizobium/Agrobacterium group</taxon>
        <taxon>Rhizobium</taxon>
    </lineage>
</organism>
<dbReference type="Proteomes" id="UP001187203">
    <property type="component" value="Unassembled WGS sequence"/>
</dbReference>
<proteinExistence type="predicted"/>
<name>A0ABU3YMJ0_9HYPH</name>
<sequence length="496" mass="54439">MSDLSTFPNNLEALEARLRQDLAWLELPAKSWVPPRVVDGQAVVDVVIIGAGMAGLVASAMLKRLGVANHILLDKAPAGSEGPWVTFARMRTLRSPKQLTGPAMGLPALTFRAYYEARHGRDAWTALDRAPRETWMDYLVWYRRVLDLPVRNGVAVDAIRPRADGLLDVVCRHDGRSETTIARHVVLATGRDGLGGPFVPSIAHGIERKFWAHTADEIDFAALRGKRVGVVGAGASAMDNAATALEAGAARLDLFVRRTDLPRINKFTGIGSQGVVHGFAGLPDDWKWRFLDYAMRAQTPPPRPSVLRVSAFPQAHLHLKSPIDRLQQQADHIVVTTPKGSYPVDFLIFGTGFKVELTNRPELAAVASHIRLWRDRFPAPADMRNDELETSPDLGEAFEFLEAEPGACPALARIHCFNFPATLSHGKLTGDIPAISEGADRLARGIVRALFVADRERHFADLQAFDTPELLGDEWADDETATFSDLSAERTPTRNA</sequence>
<dbReference type="EC" id="1.14.13.-" evidence="2"/>
<dbReference type="SUPFAM" id="SSF51905">
    <property type="entry name" value="FAD/NAD(P)-binding domain"/>
    <property type="match status" value="1"/>
</dbReference>
<dbReference type="Gene3D" id="3.50.50.60">
    <property type="entry name" value="FAD/NAD(P)-binding domain"/>
    <property type="match status" value="1"/>
</dbReference>
<dbReference type="PRINTS" id="PR00411">
    <property type="entry name" value="PNDRDTASEI"/>
</dbReference>
<keyword evidence="1 2" id="KW-0560">Oxidoreductase</keyword>
<dbReference type="InterPro" id="IPR050982">
    <property type="entry name" value="Auxin_biosynth/cation_transpt"/>
</dbReference>
<evidence type="ECO:0000256" key="1">
    <source>
        <dbReference type="ARBA" id="ARBA00023002"/>
    </source>
</evidence>
<gene>
    <name evidence="2" type="ORF">R1523_16355</name>
</gene>
<dbReference type="PRINTS" id="PR00368">
    <property type="entry name" value="FADPNR"/>
</dbReference>
<dbReference type="EMBL" id="JAWJWI010000007">
    <property type="protein sequence ID" value="MDV4187070.1"/>
    <property type="molecule type" value="Genomic_DNA"/>
</dbReference>
<protein>
    <submittedName>
        <fullName evidence="2">NAD(P)/FAD-dependent oxidoreductase</fullName>
        <ecNumber evidence="2">1.14.13.-</ecNumber>
    </submittedName>
</protein>
<accession>A0ABU3YMJ0</accession>
<evidence type="ECO:0000313" key="3">
    <source>
        <dbReference type="Proteomes" id="UP001187203"/>
    </source>
</evidence>
<dbReference type="Pfam" id="PF13738">
    <property type="entry name" value="Pyr_redox_3"/>
    <property type="match status" value="1"/>
</dbReference>
<dbReference type="RefSeq" id="WP_033181393.1">
    <property type="nucleotide sequence ID" value="NZ_CP053439.1"/>
</dbReference>
<dbReference type="PANTHER" id="PTHR43539:SF91">
    <property type="entry name" value="FAD-DEPENDENT URATE HYDROXYLASE"/>
    <property type="match status" value="1"/>
</dbReference>
<comment type="caution">
    <text evidence="2">The sequence shown here is derived from an EMBL/GenBank/DDBJ whole genome shotgun (WGS) entry which is preliminary data.</text>
</comment>